<dbReference type="EMBL" id="JAJLJH010000011">
    <property type="protein sequence ID" value="MCK9688927.1"/>
    <property type="molecule type" value="Genomic_DNA"/>
</dbReference>
<dbReference type="AlphaFoldDB" id="A0A9X1YQC5"/>
<protein>
    <submittedName>
        <fullName evidence="3">Carbohydrate binding domain-containing protein</fullName>
    </submittedName>
</protein>
<keyword evidence="4" id="KW-1185">Reference proteome</keyword>
<accession>A0A9X1YQC5</accession>
<organism evidence="3 4">
    <name type="scientific">Scleromatobacter humisilvae</name>
    <dbReference type="NCBI Taxonomy" id="2897159"/>
    <lineage>
        <taxon>Bacteria</taxon>
        <taxon>Pseudomonadati</taxon>
        <taxon>Pseudomonadota</taxon>
        <taxon>Betaproteobacteria</taxon>
        <taxon>Burkholderiales</taxon>
        <taxon>Sphaerotilaceae</taxon>
        <taxon>Scleromatobacter</taxon>
    </lineage>
</organism>
<dbReference type="InterPro" id="IPR013424">
    <property type="entry name" value="Ice-binding_C"/>
</dbReference>
<evidence type="ECO:0000313" key="3">
    <source>
        <dbReference type="EMBL" id="MCK9688927.1"/>
    </source>
</evidence>
<evidence type="ECO:0000259" key="2">
    <source>
        <dbReference type="Pfam" id="PF07589"/>
    </source>
</evidence>
<feature type="chain" id="PRO_5040991665" evidence="1">
    <location>
        <begin position="25"/>
        <end position="242"/>
    </location>
</feature>
<keyword evidence="1" id="KW-0732">Signal</keyword>
<feature type="signal peptide" evidence="1">
    <location>
        <begin position="1"/>
        <end position="24"/>
    </location>
</feature>
<dbReference type="Gene3D" id="2.60.120.260">
    <property type="entry name" value="Galactose-binding domain-like"/>
    <property type="match status" value="1"/>
</dbReference>
<evidence type="ECO:0000256" key="1">
    <source>
        <dbReference type="SAM" id="SignalP"/>
    </source>
</evidence>
<dbReference type="Proteomes" id="UP001139353">
    <property type="component" value="Unassembled WGS sequence"/>
</dbReference>
<name>A0A9X1YQC5_9BURK</name>
<feature type="domain" description="Ice-binding protein C-terminal" evidence="2">
    <location>
        <begin position="215"/>
        <end position="240"/>
    </location>
</feature>
<reference evidence="3" key="1">
    <citation type="submission" date="2021-11" db="EMBL/GenBank/DDBJ databases">
        <title>BS-T2-15 a new species belonging to the Comamonadaceae family isolated from the soil of a French oak forest.</title>
        <authorList>
            <person name="Mieszkin S."/>
            <person name="Alain K."/>
        </authorList>
    </citation>
    <scope>NUCLEOTIDE SEQUENCE</scope>
    <source>
        <strain evidence="3">BS-T2-15</strain>
    </source>
</reference>
<dbReference type="NCBIfam" id="TIGR02595">
    <property type="entry name" value="PEP_CTERM"/>
    <property type="match status" value="1"/>
</dbReference>
<comment type="caution">
    <text evidence="3">The sequence shown here is derived from an EMBL/GenBank/DDBJ whole genome shotgun (WGS) entry which is preliminary data.</text>
</comment>
<evidence type="ECO:0000313" key="4">
    <source>
        <dbReference type="Proteomes" id="UP001139353"/>
    </source>
</evidence>
<proteinExistence type="predicted"/>
<dbReference type="RefSeq" id="WP_275684978.1">
    <property type="nucleotide sequence ID" value="NZ_JAJLJH010000011.1"/>
</dbReference>
<dbReference type="Pfam" id="PF07589">
    <property type="entry name" value="PEP-CTERM"/>
    <property type="match status" value="1"/>
</dbReference>
<sequence length="242" mass="25131">MNLQQKLIVLAAVAGLGSASPAFAQVANSTPGNLVVNGSMDFVDASGNPSGQGGDHAAGDPSAQLTGWTFLNTGSTAEYWVSFQGQASADGGSYLGVQDLDAFLPRVNVQGVMQTISGLTVGDTYSLSFWSMSNHDGHGFLQDWQVSFGGQTATGQQTTPNADDFSGTWVQSTMSFTASSTSQALTFLAQYLPGSVPEMLNLDGVVLKDVTVTSTVPEPSSWAMLLAALGGALAVARLRRPR</sequence>
<gene>
    <name evidence="3" type="ORF">LPC04_24705</name>
</gene>